<comment type="similarity">
    <text evidence="1">Belongs to the annexin family.</text>
</comment>
<dbReference type="EMBL" id="KU341445">
    <property type="protein sequence ID" value="AMP46326.1"/>
    <property type="molecule type" value="Genomic_DNA"/>
</dbReference>
<dbReference type="GO" id="GO:0005886">
    <property type="term" value="C:plasma membrane"/>
    <property type="evidence" value="ECO:0007669"/>
    <property type="project" value="TreeGrafter"/>
</dbReference>
<dbReference type="Pfam" id="PF00191">
    <property type="entry name" value="Annexin"/>
    <property type="match status" value="4"/>
</dbReference>
<evidence type="ECO:0000256" key="3">
    <source>
        <dbReference type="ARBA" id="ARBA00023216"/>
    </source>
</evidence>
<dbReference type="SMART" id="SM00335">
    <property type="entry name" value="ANX"/>
    <property type="match status" value="4"/>
</dbReference>
<dbReference type="PANTHER" id="PTHR10502">
    <property type="entry name" value="ANNEXIN"/>
    <property type="match status" value="1"/>
</dbReference>
<dbReference type="InterPro" id="IPR037104">
    <property type="entry name" value="Annexin_sf"/>
</dbReference>
<dbReference type="GO" id="GO:0005737">
    <property type="term" value="C:cytoplasm"/>
    <property type="evidence" value="ECO:0007669"/>
    <property type="project" value="TreeGrafter"/>
</dbReference>
<dbReference type="GO" id="GO:0005544">
    <property type="term" value="F:calcium-dependent phospholipid binding"/>
    <property type="evidence" value="ECO:0007669"/>
    <property type="project" value="InterPro"/>
</dbReference>
<dbReference type="AlphaFoldDB" id="A0A142C675"/>
<dbReference type="PANTHER" id="PTHR10502:SF102">
    <property type="entry name" value="ANNEXIN B11"/>
    <property type="match status" value="1"/>
</dbReference>
<dbReference type="InterPro" id="IPR001464">
    <property type="entry name" value="Annexin"/>
</dbReference>
<dbReference type="InterPro" id="IPR018502">
    <property type="entry name" value="Annexin_repeat"/>
</dbReference>
<evidence type="ECO:0000313" key="4">
    <source>
        <dbReference type="EMBL" id="AMP46326.1"/>
    </source>
</evidence>
<keyword evidence="2" id="KW-0677">Repeat</keyword>
<dbReference type="PROSITE" id="PS51897">
    <property type="entry name" value="ANNEXIN_2"/>
    <property type="match status" value="4"/>
</dbReference>
<proteinExistence type="inferred from homology"/>
<dbReference type="PRINTS" id="PR00196">
    <property type="entry name" value="ANNEXIN"/>
</dbReference>
<accession>A0A142C675</accession>
<dbReference type="GO" id="GO:0005509">
    <property type="term" value="F:calcium ion binding"/>
    <property type="evidence" value="ECO:0007669"/>
    <property type="project" value="InterPro"/>
</dbReference>
<organism evidence="4">
    <name type="scientific">Spironucleus vortens</name>
    <dbReference type="NCBI Taxonomy" id="58336"/>
    <lineage>
        <taxon>Eukaryota</taxon>
        <taxon>Metamonada</taxon>
        <taxon>Diplomonadida</taxon>
        <taxon>Hexamitidae</taxon>
        <taxon>Hexamitinae</taxon>
        <taxon>Spironucleus</taxon>
    </lineage>
</organism>
<reference evidence="4" key="1">
    <citation type="submission" date="2015-12" db="EMBL/GenBank/DDBJ databases">
        <title>Comparative cell biology and evolution of annexins in diplomonads.</title>
        <authorList>
            <person name="Einarsson E."/>
            <person name="Astvaldsson A."/>
            <person name="Hultenby K."/>
            <person name="Andersson J.O."/>
            <person name="Svard S.G."/>
            <person name="Jerlstrom-Hultqvist J."/>
        </authorList>
    </citation>
    <scope>NUCLEOTIDE SEQUENCE</scope>
</reference>
<dbReference type="SUPFAM" id="SSF47874">
    <property type="entry name" value="Annexin"/>
    <property type="match status" value="1"/>
</dbReference>
<sequence length="316" mass="35364">MRGQHPCFQTMNLQVDKSKIDKLVTDIEVACKGLGTDEKKLINATACCTAMERGAISESYRVKNNKALESLLKSELSNNIKKLMIGMYTDRYVYWAEQINDAVKGLGTNEKKLIDLLVSCSDAEYANVDRVYTQLYKESVYEALSGDCGKSDWGKLMKAWIKNESVCTGNPTALAESLHKAAKGMGTDEKVFIEILTSVNHQTYQAIDAEYSRLYQKALRSVIKSEFSGKAEYAFLAVHDYLVDPVRFVANMLYLSMKGLGTNDDKLIYTTVLHSDWCKPRIAQGYKAMGFGDLAKDIKGDTSGKYEYALLAFWGL</sequence>
<dbReference type="GO" id="GO:0001786">
    <property type="term" value="F:phosphatidylserine binding"/>
    <property type="evidence" value="ECO:0007669"/>
    <property type="project" value="TreeGrafter"/>
</dbReference>
<protein>
    <submittedName>
        <fullName evidence="4">Annexin 7</fullName>
    </submittedName>
</protein>
<evidence type="ECO:0000256" key="2">
    <source>
        <dbReference type="ARBA" id="ARBA00022737"/>
    </source>
</evidence>
<dbReference type="Gene3D" id="1.10.220.10">
    <property type="entry name" value="Annexin"/>
    <property type="match status" value="4"/>
</dbReference>
<keyword evidence="3" id="KW-0041">Annexin</keyword>
<evidence type="ECO:0000256" key="1">
    <source>
        <dbReference type="ARBA" id="ARBA00007831"/>
    </source>
</evidence>
<name>A0A142C675_SPIVO</name>